<proteinExistence type="inferred from homology"/>
<evidence type="ECO:0000256" key="1">
    <source>
        <dbReference type="ARBA" id="ARBA00005254"/>
    </source>
</evidence>
<dbReference type="InterPro" id="IPR014748">
    <property type="entry name" value="Enoyl-CoA_hydra_C"/>
</dbReference>
<dbReference type="EMBL" id="VSSS01000021">
    <property type="protein sequence ID" value="TYL96137.1"/>
    <property type="molecule type" value="Genomic_DNA"/>
</dbReference>
<organism evidence="2 3">
    <name type="scientific">Bradyrhizobium rifense</name>
    <dbReference type="NCBI Taxonomy" id="515499"/>
    <lineage>
        <taxon>Bacteria</taxon>
        <taxon>Pseudomonadati</taxon>
        <taxon>Pseudomonadota</taxon>
        <taxon>Alphaproteobacteria</taxon>
        <taxon>Hyphomicrobiales</taxon>
        <taxon>Nitrobacteraceae</taxon>
        <taxon>Bradyrhizobium</taxon>
    </lineage>
</organism>
<comment type="caution">
    <text evidence="2">The sequence shown here is derived from an EMBL/GenBank/DDBJ whole genome shotgun (WGS) entry which is preliminary data.</text>
</comment>
<gene>
    <name evidence="2" type="ORF">FXB40_12500</name>
</gene>
<evidence type="ECO:0000313" key="3">
    <source>
        <dbReference type="Proteomes" id="UP000324758"/>
    </source>
</evidence>
<dbReference type="Gene3D" id="1.10.12.10">
    <property type="entry name" value="Lyase 2-enoyl-coa Hydratase, Chain A, domain 2"/>
    <property type="match status" value="1"/>
</dbReference>
<dbReference type="OrthoDB" id="9781757at2"/>
<evidence type="ECO:0008006" key="4">
    <source>
        <dbReference type="Google" id="ProtNLM"/>
    </source>
</evidence>
<protein>
    <recommendedName>
        <fullName evidence="4">Enoyl-CoA hydratase</fullName>
    </recommendedName>
</protein>
<sequence length="79" mass="8317">MIADPLTEALATARDIAGRSPDAIRAAKRLLNQAVACDALSALTAETSEQRALLGSPNQVEAVRTNLENRAPMFADALV</sequence>
<dbReference type="Proteomes" id="UP000324758">
    <property type="component" value="Unassembled WGS sequence"/>
</dbReference>
<reference evidence="2 3" key="1">
    <citation type="submission" date="2019-08" db="EMBL/GenBank/DDBJ databases">
        <title>Bradyrhizobium hipponensis sp. nov., a rhizobium isolated from a Lupinus angustifolius root nodule in Tunisia.</title>
        <authorList>
            <person name="Off K."/>
            <person name="Rejili M."/>
            <person name="Mars M."/>
            <person name="Brachmann A."/>
            <person name="Marin M."/>
        </authorList>
    </citation>
    <scope>NUCLEOTIDE SEQUENCE [LARGE SCALE GENOMIC DNA]</scope>
    <source>
        <strain evidence="2 3">CTAW71</strain>
    </source>
</reference>
<dbReference type="SUPFAM" id="SSF52096">
    <property type="entry name" value="ClpP/crotonase"/>
    <property type="match status" value="1"/>
</dbReference>
<dbReference type="AlphaFoldDB" id="A0A5D3KKI6"/>
<comment type="similarity">
    <text evidence="1">Belongs to the enoyl-CoA hydratase/isomerase family.</text>
</comment>
<name>A0A5D3KKI6_9BRAD</name>
<dbReference type="InterPro" id="IPR029045">
    <property type="entry name" value="ClpP/crotonase-like_dom_sf"/>
</dbReference>
<accession>A0A5D3KKI6</accession>
<keyword evidence="3" id="KW-1185">Reference proteome</keyword>
<evidence type="ECO:0000313" key="2">
    <source>
        <dbReference type="EMBL" id="TYL96137.1"/>
    </source>
</evidence>